<name>A0A9Q8SK94_9PEZI</name>
<organism evidence="2 3">
    <name type="scientific">Colletotrichum lupini</name>
    <dbReference type="NCBI Taxonomy" id="145971"/>
    <lineage>
        <taxon>Eukaryota</taxon>
        <taxon>Fungi</taxon>
        <taxon>Dikarya</taxon>
        <taxon>Ascomycota</taxon>
        <taxon>Pezizomycotina</taxon>
        <taxon>Sordariomycetes</taxon>
        <taxon>Hypocreomycetidae</taxon>
        <taxon>Glomerellales</taxon>
        <taxon>Glomerellaceae</taxon>
        <taxon>Colletotrichum</taxon>
        <taxon>Colletotrichum acutatum species complex</taxon>
    </lineage>
</organism>
<accession>A0A9Q8SK94</accession>
<feature type="region of interest" description="Disordered" evidence="1">
    <location>
        <begin position="60"/>
        <end position="82"/>
    </location>
</feature>
<dbReference type="Proteomes" id="UP000830671">
    <property type="component" value="Chromosome 2"/>
</dbReference>
<evidence type="ECO:0000313" key="3">
    <source>
        <dbReference type="Proteomes" id="UP000830671"/>
    </source>
</evidence>
<sequence length="189" mass="21058">MLSNLDVDAYPLRAKVPLSTKYGYPMMSYGALDERKISRSFTLPQLNLVDALTPLARGHTKSHLPTLEASKQRKTPTEASSANLRPIKGFSHASLIFSSFLECVSDSAFRGPDCRGKKTLLEVWNFSLAPSRAEKILKRVHREPRSWHSGKMSQQKMRKACYLDPNTGGICSPSPGKHSNRGAEPNRVF</sequence>
<reference evidence="2" key="1">
    <citation type="journal article" date="2021" name="Mol. Plant Microbe Interact.">
        <title>Complete Genome Sequence of the Plant-Pathogenic Fungus Colletotrichum lupini.</title>
        <authorList>
            <person name="Baroncelli R."/>
            <person name="Pensec F."/>
            <person name="Da Lio D."/>
            <person name="Boufleur T."/>
            <person name="Vicente I."/>
            <person name="Sarrocco S."/>
            <person name="Picot A."/>
            <person name="Baraldi E."/>
            <person name="Sukno S."/>
            <person name="Thon M."/>
            <person name="Le Floch G."/>
        </authorList>
    </citation>
    <scope>NUCLEOTIDE SEQUENCE</scope>
    <source>
        <strain evidence="2">IMI 504893</strain>
    </source>
</reference>
<gene>
    <name evidence="2" type="ORF">CLUP02_04410</name>
</gene>
<dbReference type="EMBL" id="CP019474">
    <property type="protein sequence ID" value="UQC78931.1"/>
    <property type="molecule type" value="Genomic_DNA"/>
</dbReference>
<keyword evidence="3" id="KW-1185">Reference proteome</keyword>
<evidence type="ECO:0000256" key="1">
    <source>
        <dbReference type="SAM" id="MobiDB-lite"/>
    </source>
</evidence>
<dbReference type="GeneID" id="73338432"/>
<dbReference type="KEGG" id="clup:CLUP02_04410"/>
<dbReference type="RefSeq" id="XP_049140565.1">
    <property type="nucleotide sequence ID" value="XM_049283422.1"/>
</dbReference>
<dbReference type="AlphaFoldDB" id="A0A9Q8SK94"/>
<evidence type="ECO:0000313" key="2">
    <source>
        <dbReference type="EMBL" id="UQC78931.1"/>
    </source>
</evidence>
<protein>
    <submittedName>
        <fullName evidence="2">Uncharacterized protein</fullName>
    </submittedName>
</protein>
<proteinExistence type="predicted"/>